<name>A0A9P8A881_MORAP</name>
<dbReference type="Proteomes" id="UP000717515">
    <property type="component" value="Unassembled WGS sequence"/>
</dbReference>
<feature type="compositionally biased region" description="Low complexity" evidence="6">
    <location>
        <begin position="327"/>
        <end position="341"/>
    </location>
</feature>
<evidence type="ECO:0000256" key="1">
    <source>
        <dbReference type="ARBA" id="ARBA00022387"/>
    </source>
</evidence>
<dbReference type="Pfam" id="PF12999">
    <property type="entry name" value="PRKCSH-like"/>
    <property type="match status" value="1"/>
</dbReference>
<dbReference type="InterPro" id="IPR039794">
    <property type="entry name" value="Gtb1-like"/>
</dbReference>
<accession>A0A9P8A881</accession>
<dbReference type="SUPFAM" id="SSF50911">
    <property type="entry name" value="Mannose 6-phosphate receptor domain"/>
    <property type="match status" value="1"/>
</dbReference>
<feature type="domain" description="MRH" evidence="7">
    <location>
        <begin position="479"/>
        <end position="574"/>
    </location>
</feature>
<evidence type="ECO:0000256" key="5">
    <source>
        <dbReference type="SAM" id="Coils"/>
    </source>
</evidence>
<dbReference type="AlphaFoldDB" id="A0A9P8A881"/>
<proteinExistence type="predicted"/>
<keyword evidence="5" id="KW-0175">Coiled coil</keyword>
<dbReference type="GO" id="GO:0006491">
    <property type="term" value="P:N-glycan processing"/>
    <property type="evidence" value="ECO:0007669"/>
    <property type="project" value="TreeGrafter"/>
</dbReference>
<evidence type="ECO:0000256" key="6">
    <source>
        <dbReference type="SAM" id="MobiDB-lite"/>
    </source>
</evidence>
<evidence type="ECO:0000256" key="2">
    <source>
        <dbReference type="ARBA" id="ARBA00022729"/>
    </source>
</evidence>
<evidence type="ECO:0000313" key="9">
    <source>
        <dbReference type="Proteomes" id="UP000717515"/>
    </source>
</evidence>
<keyword evidence="2" id="KW-0732">Signal</keyword>
<dbReference type="PROSITE" id="PS51914">
    <property type="entry name" value="MRH"/>
    <property type="match status" value="1"/>
</dbReference>
<dbReference type="EMBL" id="JAIFTL010000034">
    <property type="protein sequence ID" value="KAG9325729.1"/>
    <property type="molecule type" value="Genomic_DNA"/>
</dbReference>
<feature type="compositionally biased region" description="Pro residues" evidence="6">
    <location>
        <begin position="1"/>
        <end position="12"/>
    </location>
</feature>
<evidence type="ECO:0000313" key="8">
    <source>
        <dbReference type="EMBL" id="KAG9325729.1"/>
    </source>
</evidence>
<feature type="region of interest" description="Disordered" evidence="6">
    <location>
        <begin position="577"/>
        <end position="616"/>
    </location>
</feature>
<protein>
    <recommendedName>
        <fullName evidence="1">Glucosidase 2 subunit beta</fullName>
    </recommendedName>
</protein>
<organism evidence="8 9">
    <name type="scientific">Mortierella alpina</name>
    <name type="common">Oleaginous fungus</name>
    <name type="synonym">Mortierella renispora</name>
    <dbReference type="NCBI Taxonomy" id="64518"/>
    <lineage>
        <taxon>Eukaryota</taxon>
        <taxon>Fungi</taxon>
        <taxon>Fungi incertae sedis</taxon>
        <taxon>Mucoromycota</taxon>
        <taxon>Mortierellomycotina</taxon>
        <taxon>Mortierellomycetes</taxon>
        <taxon>Mortierellales</taxon>
        <taxon>Mortierellaceae</taxon>
        <taxon>Mortierella</taxon>
    </lineage>
</organism>
<dbReference type="GO" id="GO:0017177">
    <property type="term" value="C:glucosidase II complex"/>
    <property type="evidence" value="ECO:0007669"/>
    <property type="project" value="TreeGrafter"/>
</dbReference>
<evidence type="ECO:0000259" key="7">
    <source>
        <dbReference type="PROSITE" id="PS51914"/>
    </source>
</evidence>
<keyword evidence="4" id="KW-1015">Disulfide bond</keyword>
<dbReference type="PANTHER" id="PTHR12630:SF1">
    <property type="entry name" value="GLUCOSIDASE 2 SUBUNIT BETA"/>
    <property type="match status" value="1"/>
</dbReference>
<feature type="region of interest" description="Disordered" evidence="6">
    <location>
        <begin position="319"/>
        <end position="344"/>
    </location>
</feature>
<dbReference type="InterPro" id="IPR036607">
    <property type="entry name" value="PRKCSH"/>
</dbReference>
<dbReference type="Gene3D" id="2.70.130.10">
    <property type="entry name" value="Mannose-6-phosphate receptor binding domain"/>
    <property type="match status" value="1"/>
</dbReference>
<dbReference type="Pfam" id="PF13015">
    <property type="entry name" value="PRKCSH_1"/>
    <property type="match status" value="1"/>
</dbReference>
<comment type="caution">
    <text evidence="8">The sequence shown here is derived from an EMBL/GenBank/DDBJ whole genome shotgun (WGS) entry which is preliminary data.</text>
</comment>
<evidence type="ECO:0000256" key="4">
    <source>
        <dbReference type="ARBA" id="ARBA00023157"/>
    </source>
</evidence>
<evidence type="ECO:0000256" key="3">
    <source>
        <dbReference type="ARBA" id="ARBA00022824"/>
    </source>
</evidence>
<dbReference type="InterPro" id="IPR028146">
    <property type="entry name" value="PRKCSH_N"/>
</dbReference>
<reference evidence="8" key="1">
    <citation type="submission" date="2021-07" db="EMBL/GenBank/DDBJ databases">
        <title>Draft genome of Mortierella alpina, strain LL118, isolated from an aspen leaf litter sample.</title>
        <authorList>
            <person name="Yang S."/>
            <person name="Vinatzer B.A."/>
        </authorList>
    </citation>
    <scope>NUCLEOTIDE SEQUENCE</scope>
    <source>
        <strain evidence="8">LL118</strain>
    </source>
</reference>
<dbReference type="PANTHER" id="PTHR12630">
    <property type="entry name" value="N-LINKED OLIGOSACCHARIDE PROCESSING"/>
    <property type="match status" value="1"/>
</dbReference>
<feature type="region of interest" description="Disordered" evidence="6">
    <location>
        <begin position="1"/>
        <end position="21"/>
    </location>
</feature>
<sequence length="616" mass="68624">MSFAPSPEPVSPSAPDSRLHHNSKRAILTSHLLSYLDENRSTMKSRHAYIPLLASLAISVAITLVSGSSTPRGVSPSDAKLYTPSSSQTWSCLDGSKTIPFSAVNDDYCDCADGSDEPGTSACGTGYFHCANVGHLPSSIKTSRVNDGVCEPECCDGTDEYDGQVHCPNVCEEVGREAKKERERVQAIQEQGSRLRKEYIQHGKTAKLKLQQELETLQGRIDQIQKTASEAKEKLDEATEVQEKFLEGSKNKRDDARRLQLKPLIEEQNRRLKHSRDSRDLLRKTLQDLKVNHNKNYHDLAVKNTVSGFDEYVSGLDEGAAEESTDGSDNNSNDNNNPSDSCTTGECADQQLTRIVDETFAIQREIVSLRDLLMGLKHEYNTEYNDEAVLAAVKIAEEFDLLWNEDRQEFKDELPLDIPAEESDTSPESEKFREATDLAQADYDKASEEERQAQDTIREIERKLDIDLGDDETFAQLLDQCFEFKDIEYTYSICLFGDANQQSHSTTFLGKFSSWEGENHNVQMYTGGTRCWNGPDRSVKLVMTCGIENEIVSVTEPAKCEYLFKMQTPAACPVLLDANDGGDGKDGSNDSSNESVGEAAVEPEEAKDDNTRHDEL</sequence>
<feature type="coiled-coil region" evidence="5">
    <location>
        <begin position="171"/>
        <end position="244"/>
    </location>
</feature>
<feature type="region of interest" description="Disordered" evidence="6">
    <location>
        <begin position="413"/>
        <end position="433"/>
    </location>
</feature>
<gene>
    <name evidence="8" type="ORF">KVV02_006232</name>
</gene>
<dbReference type="InterPro" id="IPR044865">
    <property type="entry name" value="MRH_dom"/>
</dbReference>
<keyword evidence="3" id="KW-0256">Endoplasmic reticulum</keyword>
<dbReference type="InterPro" id="IPR009011">
    <property type="entry name" value="Man6P_isomerase_rcpt-bd_dom_sf"/>
</dbReference>